<dbReference type="EMBL" id="BRXZ01002802">
    <property type="protein sequence ID" value="GMH70537.1"/>
    <property type="molecule type" value="Genomic_DNA"/>
</dbReference>
<dbReference type="Gene3D" id="3.30.160.60">
    <property type="entry name" value="Classic Zinc Finger"/>
    <property type="match status" value="1"/>
</dbReference>
<protein>
    <recommendedName>
        <fullName evidence="1">C2H2-type domain-containing protein</fullName>
    </recommendedName>
</protein>
<evidence type="ECO:0000313" key="2">
    <source>
        <dbReference type="EMBL" id="GMH70537.1"/>
    </source>
</evidence>
<dbReference type="Proteomes" id="UP001165082">
    <property type="component" value="Unassembled WGS sequence"/>
</dbReference>
<comment type="caution">
    <text evidence="2">The sequence shown here is derived from an EMBL/GenBank/DDBJ whole genome shotgun (WGS) entry which is preliminary data.</text>
</comment>
<name>A0A9W7AJJ6_9STRA</name>
<feature type="non-terminal residue" evidence="2">
    <location>
        <position position="240"/>
    </location>
</feature>
<gene>
    <name evidence="2" type="ORF">TrRE_jg60</name>
</gene>
<dbReference type="AlphaFoldDB" id="A0A9W7AJJ6"/>
<reference evidence="2" key="1">
    <citation type="submission" date="2022-07" db="EMBL/GenBank/DDBJ databases">
        <title>Genome analysis of Parmales, a sister group of diatoms, reveals the evolutionary specialization of diatoms from phago-mixotrophs to photoautotrophs.</title>
        <authorList>
            <person name="Ban H."/>
            <person name="Sato S."/>
            <person name="Yoshikawa S."/>
            <person name="Kazumasa Y."/>
            <person name="Nakamura Y."/>
            <person name="Ichinomiya M."/>
            <person name="Saitoh K."/>
            <person name="Sato N."/>
            <person name="Blanc-Mathieu R."/>
            <person name="Endo H."/>
            <person name="Kuwata A."/>
            <person name="Ogata H."/>
        </authorList>
    </citation>
    <scope>NUCLEOTIDE SEQUENCE</scope>
</reference>
<feature type="domain" description="C2H2-type" evidence="1">
    <location>
        <begin position="162"/>
        <end position="187"/>
    </location>
</feature>
<keyword evidence="3" id="KW-1185">Reference proteome</keyword>
<accession>A0A9W7AJJ6</accession>
<feature type="domain" description="C2H2-type" evidence="1">
    <location>
        <begin position="194"/>
        <end position="219"/>
    </location>
</feature>
<proteinExistence type="predicted"/>
<evidence type="ECO:0000259" key="1">
    <source>
        <dbReference type="SMART" id="SM00355"/>
    </source>
</evidence>
<dbReference type="SMART" id="SM00355">
    <property type="entry name" value="ZnF_C2H2"/>
    <property type="match status" value="2"/>
</dbReference>
<dbReference type="OrthoDB" id="8117402at2759"/>
<sequence>MGRPFARKAALSFAYKRALDQQAEARGLLSKSYQSAVIDGLVIKEFEDPESRAAETVNEMGFNMPSWADAPPQPVQEVGSFDLKAGLPAVISHALLTCMPCLPGKESATPLQPESNFEQPEGMLSKEELRVMASAERKAAAKAFDKAHKKGRRGGKGEYMPYWCNVPGCGFKSKQKNDLKDHLSGLHEMGVQWHKCGHECCSFKTKWKSSLKSHIQSVHNKAEVEWTPCPIMGCDYKAKR</sequence>
<dbReference type="InterPro" id="IPR013087">
    <property type="entry name" value="Znf_C2H2_type"/>
</dbReference>
<evidence type="ECO:0000313" key="3">
    <source>
        <dbReference type="Proteomes" id="UP001165082"/>
    </source>
</evidence>
<organism evidence="2 3">
    <name type="scientific">Triparma retinervis</name>
    <dbReference type="NCBI Taxonomy" id="2557542"/>
    <lineage>
        <taxon>Eukaryota</taxon>
        <taxon>Sar</taxon>
        <taxon>Stramenopiles</taxon>
        <taxon>Ochrophyta</taxon>
        <taxon>Bolidophyceae</taxon>
        <taxon>Parmales</taxon>
        <taxon>Triparmaceae</taxon>
        <taxon>Triparma</taxon>
    </lineage>
</organism>